<dbReference type="InterPro" id="IPR012341">
    <property type="entry name" value="6hp_glycosidase-like_sf"/>
</dbReference>
<organism evidence="2 3">
    <name type="scientific">Chitinophaga niabensis</name>
    <dbReference type="NCBI Taxonomy" id="536979"/>
    <lineage>
        <taxon>Bacteria</taxon>
        <taxon>Pseudomonadati</taxon>
        <taxon>Bacteroidota</taxon>
        <taxon>Chitinophagia</taxon>
        <taxon>Chitinophagales</taxon>
        <taxon>Chitinophagaceae</taxon>
        <taxon>Chitinophaga</taxon>
    </lineage>
</organism>
<dbReference type="Gene3D" id="1.50.10.10">
    <property type="match status" value="1"/>
</dbReference>
<dbReference type="RefSeq" id="WP_074242643.1">
    <property type="nucleotide sequence ID" value="NZ_FSRA01000002.1"/>
</dbReference>
<dbReference type="PANTHER" id="PTHR34987">
    <property type="entry name" value="C, PUTATIVE (AFU_ORTHOLOGUE AFUA_3G02880)-RELATED"/>
    <property type="match status" value="1"/>
</dbReference>
<dbReference type="GO" id="GO:0005975">
    <property type="term" value="P:carbohydrate metabolic process"/>
    <property type="evidence" value="ECO:0007669"/>
    <property type="project" value="InterPro"/>
</dbReference>
<protein>
    <recommendedName>
        <fullName evidence="1">Alpha-L-rhamnosidase six-hairpin glycosidase domain-containing protein</fullName>
    </recommendedName>
</protein>
<dbReference type="Proteomes" id="UP000185003">
    <property type="component" value="Unassembled WGS sequence"/>
</dbReference>
<dbReference type="PANTHER" id="PTHR34987:SF4">
    <property type="entry name" value="ALPHA-L-RHAMNOSIDASE C-TERMINAL DOMAIN-CONTAINING PROTEIN"/>
    <property type="match status" value="1"/>
</dbReference>
<dbReference type="SUPFAM" id="SSF48208">
    <property type="entry name" value="Six-hairpin glycosidases"/>
    <property type="match status" value="1"/>
</dbReference>
<dbReference type="Pfam" id="PF17389">
    <property type="entry name" value="Bac_rhamnosid6H"/>
    <property type="match status" value="1"/>
</dbReference>
<evidence type="ECO:0000313" key="3">
    <source>
        <dbReference type="Proteomes" id="UP000185003"/>
    </source>
</evidence>
<evidence type="ECO:0000259" key="1">
    <source>
        <dbReference type="Pfam" id="PF17389"/>
    </source>
</evidence>
<dbReference type="InterPro" id="IPR008928">
    <property type="entry name" value="6-hairpin_glycosidase_sf"/>
</dbReference>
<dbReference type="EMBL" id="FSRA01000002">
    <property type="protein sequence ID" value="SIO53432.1"/>
    <property type="molecule type" value="Genomic_DNA"/>
</dbReference>
<feature type="domain" description="Alpha-L-rhamnosidase six-hairpin glycosidase" evidence="1">
    <location>
        <begin position="377"/>
        <end position="540"/>
    </location>
</feature>
<name>A0A1N6KA50_9BACT</name>
<accession>A0A1N6KA50</accession>
<dbReference type="STRING" id="536979.SAMN04488055_5413"/>
<proteinExistence type="predicted"/>
<dbReference type="OrthoDB" id="1089593at2"/>
<evidence type="ECO:0000313" key="2">
    <source>
        <dbReference type="EMBL" id="SIO53432.1"/>
    </source>
</evidence>
<sequence length="807" mass="91287">MARFTLILSTILFLFHATGKGQDKTITLTVPDKKLSITIDYSNGCRIKQLRIKGKNTLSSSGVYTGIRTSDGSFSSAASQDIKVTKNAGTVTISGINYSTIKEKWVFKVKKDKIQWDITREYDQAARLEEMAFPQWNFSDLSVWKGGIMDNGGMVWCKYLKEVNDTYGVHTGGVTFWNAESGDALRITAVSDSKVAAKYSHSPQNEFTCTQFITDAPLQQRYNLSRYVAKKADVFAPFEVKKGTVTASYELQYVDYNKQYSRGILPGIDAVAVRELLNTTGRYGVVDNNIVGANGWLTNWKCLHEPFFAQIGMALNDENYTRNMSATLDQERDLAMLENGRVLSRWHNVPGDEIRGTYNAQTGYYEAMWGYTIDSQTGYVINTSEQFELNGDVSWLRSHQLSCEKALDWLIQRDSNKNGIFEMMNDGIADKKASDWIDIVWASFENSFVNAQLYEALMRWSSCEKILGNQEKADHYTAVALKLKTAFNKPVEEGGFWSASKQQYVYWRDKDGSIHGDNLVTPVNFAAIAFGICDDPKRIALVLDQIEQRTAAEKLFHWPLCFDSFKREEVHSGNWPFPKYENGDIFPTWGYLGVRAYTKYNKDIALKYIRNILEQYKKDGLSSQRYSRTTQLGLGDDILAGICTSITALYTDIYGVRPKWNRLGIEPNMSKPLNGAKFSYTLRDTVYKLELSENNYMMSTGSFSIRSKESFGAGMKGNTLTYYPQNKETRTLAISGQGISIVVTNIFSWTIKSSGDYQFMLNGLQPGSGYQVSINNVLQHIRADKDGRLYIKSNCKPDTRFLVSLKA</sequence>
<dbReference type="AlphaFoldDB" id="A0A1N6KA50"/>
<dbReference type="InterPro" id="IPR035396">
    <property type="entry name" value="Bac_rhamnosid6H"/>
</dbReference>
<reference evidence="2 3" key="1">
    <citation type="submission" date="2016-11" db="EMBL/GenBank/DDBJ databases">
        <authorList>
            <person name="Jaros S."/>
            <person name="Januszkiewicz K."/>
            <person name="Wedrychowicz H."/>
        </authorList>
    </citation>
    <scope>NUCLEOTIDE SEQUENCE [LARGE SCALE GENOMIC DNA]</scope>
    <source>
        <strain evidence="2 3">DSM 24787</strain>
    </source>
</reference>
<keyword evidence="3" id="KW-1185">Reference proteome</keyword>
<gene>
    <name evidence="2" type="ORF">SAMN04488055_5413</name>
</gene>